<keyword evidence="2" id="KW-1185">Reference proteome</keyword>
<gene>
    <name evidence="1" type="ORF">GGR05_004370</name>
</gene>
<sequence length="51" mass="5421">MIALIVTAPFASRPTEATISRVEAYVADDEFTASQFSPDIVAVPAMARSCC</sequence>
<organism evidence="1 2">
    <name type="scientific">Aureimonas phyllosphaerae</name>
    <dbReference type="NCBI Taxonomy" id="1166078"/>
    <lineage>
        <taxon>Bacteria</taxon>
        <taxon>Pseudomonadati</taxon>
        <taxon>Pseudomonadota</taxon>
        <taxon>Alphaproteobacteria</taxon>
        <taxon>Hyphomicrobiales</taxon>
        <taxon>Aurantimonadaceae</taxon>
        <taxon>Aureimonas</taxon>
    </lineage>
</organism>
<comment type="caution">
    <text evidence="1">The sequence shown here is derived from an EMBL/GenBank/DDBJ whole genome shotgun (WGS) entry which is preliminary data.</text>
</comment>
<dbReference type="AlphaFoldDB" id="A0A7W6BY32"/>
<protein>
    <submittedName>
        <fullName evidence="1">Uncharacterized protein</fullName>
    </submittedName>
</protein>
<reference evidence="1 2" key="1">
    <citation type="submission" date="2020-08" db="EMBL/GenBank/DDBJ databases">
        <title>Genomic Encyclopedia of Type Strains, Phase IV (KMG-IV): sequencing the most valuable type-strain genomes for metagenomic binning, comparative biology and taxonomic classification.</title>
        <authorList>
            <person name="Goeker M."/>
        </authorList>
    </citation>
    <scope>NUCLEOTIDE SEQUENCE [LARGE SCALE GENOMIC DNA]</scope>
    <source>
        <strain evidence="1 2">DSM 25024</strain>
    </source>
</reference>
<dbReference type="Proteomes" id="UP000531216">
    <property type="component" value="Unassembled WGS sequence"/>
</dbReference>
<evidence type="ECO:0000313" key="2">
    <source>
        <dbReference type="Proteomes" id="UP000531216"/>
    </source>
</evidence>
<name>A0A7W6BY32_9HYPH</name>
<proteinExistence type="predicted"/>
<accession>A0A7W6BY32</accession>
<dbReference type="EMBL" id="JACIDO010000021">
    <property type="protein sequence ID" value="MBB3938199.1"/>
    <property type="molecule type" value="Genomic_DNA"/>
</dbReference>
<evidence type="ECO:0000313" key="1">
    <source>
        <dbReference type="EMBL" id="MBB3938199.1"/>
    </source>
</evidence>